<name>A0AAD5MZ72_PARTN</name>
<dbReference type="AlphaFoldDB" id="A0AAD5MZ72"/>
<protein>
    <submittedName>
        <fullName evidence="1">Uncharacterized protein</fullName>
    </submittedName>
</protein>
<organism evidence="1 2">
    <name type="scientific">Parelaphostrongylus tenuis</name>
    <name type="common">Meningeal worm</name>
    <dbReference type="NCBI Taxonomy" id="148309"/>
    <lineage>
        <taxon>Eukaryota</taxon>
        <taxon>Metazoa</taxon>
        <taxon>Ecdysozoa</taxon>
        <taxon>Nematoda</taxon>
        <taxon>Chromadorea</taxon>
        <taxon>Rhabditida</taxon>
        <taxon>Rhabditina</taxon>
        <taxon>Rhabditomorpha</taxon>
        <taxon>Strongyloidea</taxon>
        <taxon>Metastrongylidae</taxon>
        <taxon>Parelaphostrongylus</taxon>
    </lineage>
</organism>
<dbReference type="Proteomes" id="UP001196413">
    <property type="component" value="Unassembled WGS sequence"/>
</dbReference>
<sequence length="72" mass="7943">MLGPKKQEVAKAYGSLPNVGLVKTISGLFLVLKIPIDLECVIEREYLEEATQILKGENYVNYLDMSVISISG</sequence>
<comment type="caution">
    <text evidence="1">The sequence shown here is derived from an EMBL/GenBank/DDBJ whole genome shotgun (WGS) entry which is preliminary data.</text>
</comment>
<reference evidence="1" key="1">
    <citation type="submission" date="2021-06" db="EMBL/GenBank/DDBJ databases">
        <title>Parelaphostrongylus tenuis whole genome reference sequence.</title>
        <authorList>
            <person name="Garwood T.J."/>
            <person name="Larsen P.A."/>
            <person name="Fountain-Jones N.M."/>
            <person name="Garbe J.R."/>
            <person name="Macchietto M.G."/>
            <person name="Kania S.A."/>
            <person name="Gerhold R.W."/>
            <person name="Richards J.E."/>
            <person name="Wolf T.M."/>
        </authorList>
    </citation>
    <scope>NUCLEOTIDE SEQUENCE</scope>
    <source>
        <strain evidence="1">MNPRO001-30</strain>
        <tissue evidence="1">Meninges</tissue>
    </source>
</reference>
<evidence type="ECO:0000313" key="2">
    <source>
        <dbReference type="Proteomes" id="UP001196413"/>
    </source>
</evidence>
<keyword evidence="2" id="KW-1185">Reference proteome</keyword>
<evidence type="ECO:0000313" key="1">
    <source>
        <dbReference type="EMBL" id="KAJ1365708.1"/>
    </source>
</evidence>
<proteinExistence type="predicted"/>
<dbReference type="EMBL" id="JAHQIW010005335">
    <property type="protein sequence ID" value="KAJ1365708.1"/>
    <property type="molecule type" value="Genomic_DNA"/>
</dbReference>
<gene>
    <name evidence="1" type="ORF">KIN20_026123</name>
</gene>
<accession>A0AAD5MZ72</accession>